<dbReference type="EMBL" id="JAUESC010000004">
    <property type="protein sequence ID" value="KAK0598638.1"/>
    <property type="molecule type" value="Genomic_DNA"/>
</dbReference>
<reference evidence="2" key="2">
    <citation type="submission" date="2023-06" db="EMBL/GenBank/DDBJ databases">
        <authorList>
            <person name="Swenson N.G."/>
            <person name="Wegrzyn J.L."/>
            <person name="Mcevoy S.L."/>
        </authorList>
    </citation>
    <scope>NUCLEOTIDE SEQUENCE</scope>
    <source>
        <strain evidence="2">NS2018</strain>
        <tissue evidence="2">Leaf</tissue>
    </source>
</reference>
<accession>A0AA39SYR9</accession>
<feature type="region of interest" description="Disordered" evidence="1">
    <location>
        <begin position="27"/>
        <end position="67"/>
    </location>
</feature>
<feature type="region of interest" description="Disordered" evidence="1">
    <location>
        <begin position="1"/>
        <end position="20"/>
    </location>
</feature>
<name>A0AA39SYR9_ACESA</name>
<keyword evidence="3" id="KW-1185">Reference proteome</keyword>
<evidence type="ECO:0000313" key="3">
    <source>
        <dbReference type="Proteomes" id="UP001168877"/>
    </source>
</evidence>
<dbReference type="Proteomes" id="UP001168877">
    <property type="component" value="Unassembled WGS sequence"/>
</dbReference>
<gene>
    <name evidence="2" type="ORF">LWI29_036538</name>
</gene>
<organism evidence="2 3">
    <name type="scientific">Acer saccharum</name>
    <name type="common">Sugar maple</name>
    <dbReference type="NCBI Taxonomy" id="4024"/>
    <lineage>
        <taxon>Eukaryota</taxon>
        <taxon>Viridiplantae</taxon>
        <taxon>Streptophyta</taxon>
        <taxon>Embryophyta</taxon>
        <taxon>Tracheophyta</taxon>
        <taxon>Spermatophyta</taxon>
        <taxon>Magnoliopsida</taxon>
        <taxon>eudicotyledons</taxon>
        <taxon>Gunneridae</taxon>
        <taxon>Pentapetalae</taxon>
        <taxon>rosids</taxon>
        <taxon>malvids</taxon>
        <taxon>Sapindales</taxon>
        <taxon>Sapindaceae</taxon>
        <taxon>Hippocastanoideae</taxon>
        <taxon>Acereae</taxon>
        <taxon>Acer</taxon>
    </lineage>
</organism>
<evidence type="ECO:0000313" key="2">
    <source>
        <dbReference type="EMBL" id="KAK0598638.1"/>
    </source>
</evidence>
<evidence type="ECO:0000256" key="1">
    <source>
        <dbReference type="SAM" id="MobiDB-lite"/>
    </source>
</evidence>
<reference evidence="2" key="1">
    <citation type="journal article" date="2022" name="Plant J.">
        <title>Strategies of tolerance reflected in two North American maple genomes.</title>
        <authorList>
            <person name="McEvoy S.L."/>
            <person name="Sezen U.U."/>
            <person name="Trouern-Trend A."/>
            <person name="McMahon S.M."/>
            <person name="Schaberg P.G."/>
            <person name="Yang J."/>
            <person name="Wegrzyn J.L."/>
            <person name="Swenson N.G."/>
        </authorList>
    </citation>
    <scope>NUCLEOTIDE SEQUENCE</scope>
    <source>
        <strain evidence="2">NS2018</strain>
    </source>
</reference>
<comment type="caution">
    <text evidence="2">The sequence shown here is derived from an EMBL/GenBank/DDBJ whole genome shotgun (WGS) entry which is preliminary data.</text>
</comment>
<feature type="compositionally biased region" description="Low complexity" evidence="1">
    <location>
        <begin position="38"/>
        <end position="50"/>
    </location>
</feature>
<protein>
    <submittedName>
        <fullName evidence="2">Uncharacterized protein</fullName>
    </submittedName>
</protein>
<dbReference type="AlphaFoldDB" id="A0AA39SYR9"/>
<proteinExistence type="predicted"/>
<sequence>MQSSKQASKRAKKDRIAIRAALKDDDGGLIVSSDDSESSSSPFSSPTSQPHSPPKKKKRGPAKINFIPPMDGKRLKVRFNERGQPVGKTSNRLVSFIGCLVRRMVPITLSTWHKVDNECRERLRVCVKILLKSSPPCTSSTVGGDGPLTSSSDLVVFILSLLELRWWFRCLLVGTCKAVVVSVNYRRAYDDG</sequence>